<dbReference type="OrthoDB" id="10540865at2759"/>
<dbReference type="EMBL" id="LGUA01000148">
    <property type="protein sequence ID" value="OAX83679.1"/>
    <property type="molecule type" value="Genomic_DNA"/>
</dbReference>
<sequence length="160" mass="17605">MLLQLLTRTGDARVMLQSEKNDGSGGDGSTLCIPRNLGQPPGARARFGLFSPGIEARRSSQQYPRTKSENRTHAAVASLPQLSHADHHGGGQRVGIIRPWLRTAYSRKGERMAVRWTGGSASPVIYLWRACLPRTVNERLGEANSRLITISLSRTRISMD</sequence>
<keyword evidence="2" id="KW-1185">Reference proteome</keyword>
<accession>A0A1B7P3T7</accession>
<organism evidence="1 2">
    <name type="scientific">Emergomyces africanus</name>
    <dbReference type="NCBI Taxonomy" id="1955775"/>
    <lineage>
        <taxon>Eukaryota</taxon>
        <taxon>Fungi</taxon>
        <taxon>Dikarya</taxon>
        <taxon>Ascomycota</taxon>
        <taxon>Pezizomycotina</taxon>
        <taxon>Eurotiomycetes</taxon>
        <taxon>Eurotiomycetidae</taxon>
        <taxon>Onygenales</taxon>
        <taxon>Ajellomycetaceae</taxon>
        <taxon>Emergomyces</taxon>
    </lineage>
</organism>
<dbReference type="Proteomes" id="UP000091918">
    <property type="component" value="Unassembled WGS sequence"/>
</dbReference>
<evidence type="ECO:0000313" key="2">
    <source>
        <dbReference type="Proteomes" id="UP000091918"/>
    </source>
</evidence>
<evidence type="ECO:0000313" key="1">
    <source>
        <dbReference type="EMBL" id="OAX83679.1"/>
    </source>
</evidence>
<reference evidence="1 2" key="1">
    <citation type="submission" date="2015-07" db="EMBL/GenBank/DDBJ databases">
        <title>Emmonsia species relationships and genome sequence.</title>
        <authorList>
            <person name="Cuomo C.A."/>
            <person name="Schwartz I.S."/>
            <person name="Kenyon C."/>
            <person name="de Hoog G.S."/>
            <person name="Govender N.P."/>
            <person name="Botha A."/>
            <person name="Moreno L."/>
            <person name="de Vries M."/>
            <person name="Munoz J.F."/>
            <person name="Stielow J.B."/>
        </authorList>
    </citation>
    <scope>NUCLEOTIDE SEQUENCE [LARGE SCALE GENOMIC DNA]</scope>
    <source>
        <strain evidence="1 2">CBS 136260</strain>
    </source>
</reference>
<protein>
    <submittedName>
        <fullName evidence="1">Uncharacterized protein</fullName>
    </submittedName>
</protein>
<comment type="caution">
    <text evidence="1">The sequence shown here is derived from an EMBL/GenBank/DDBJ whole genome shotgun (WGS) entry which is preliminary data.</text>
</comment>
<proteinExistence type="predicted"/>
<name>A0A1B7P3T7_9EURO</name>
<dbReference type="AlphaFoldDB" id="A0A1B7P3T7"/>
<gene>
    <name evidence="1" type="ORF">ACJ72_01968</name>
</gene>